<reference evidence="1" key="1">
    <citation type="submission" date="2018-05" db="EMBL/GenBank/DDBJ databases">
        <title>Reclassification of Methylarcula marina and Methylarcula terricola as Paracoccus methylarcula sp.nov., comb.nov. and Paracoccus terricola comb.nov.</title>
        <authorList>
            <person name="Shmareva M.N."/>
            <person name="Doronina N.V."/>
            <person name="Vasilenko O.V."/>
            <person name="Tarlachkov S.V."/>
            <person name="Trotsenko Y.A."/>
        </authorList>
    </citation>
    <scope>NUCLEOTIDE SEQUENCE [LARGE SCALE GENOMIC DNA]</scope>
    <source>
        <strain evidence="1">VKM B-2159</strain>
    </source>
</reference>
<name>A0A422QSZ2_9RHOB</name>
<evidence type="ECO:0000313" key="1">
    <source>
        <dbReference type="EMBL" id="RNF32932.1"/>
    </source>
</evidence>
<dbReference type="AlphaFoldDB" id="A0A422QSZ2"/>
<organism evidence="1 2">
    <name type="scientific">Paracoccus methylarcula</name>
    <dbReference type="NCBI Taxonomy" id="72022"/>
    <lineage>
        <taxon>Bacteria</taxon>
        <taxon>Pseudomonadati</taxon>
        <taxon>Pseudomonadota</taxon>
        <taxon>Alphaproteobacteria</taxon>
        <taxon>Rhodobacterales</taxon>
        <taxon>Paracoccaceae</taxon>
        <taxon>Paracoccus</taxon>
    </lineage>
</organism>
<keyword evidence="2" id="KW-1185">Reference proteome</keyword>
<evidence type="ECO:0000313" key="2">
    <source>
        <dbReference type="Proteomes" id="UP000238137"/>
    </source>
</evidence>
<accession>A0A422QSZ2</accession>
<proteinExistence type="predicted"/>
<comment type="caution">
    <text evidence="1">The sequence shown here is derived from an EMBL/GenBank/DDBJ whole genome shotgun (WGS) entry which is preliminary data.</text>
</comment>
<gene>
    <name evidence="1" type="ORF">A7A09_019150</name>
</gene>
<dbReference type="EMBL" id="PXNQ02000015">
    <property type="protein sequence ID" value="RNF32932.1"/>
    <property type="molecule type" value="Genomic_DNA"/>
</dbReference>
<sequence length="206" mass="22657">MIEAIQGKGQHRVRAECDICGHHDVIACDYLRHSGNIWKPNEGQALKKLTAQKWANIKGKLHCPSCDARRRAEAAARKVEEQDMQETAAPEMSGKQKRLIVLALEDAWGDGASRYRDAYTDKAVAAELGDGIRAGWVRQVREEMFGPDGGNEEIEDIRAEIEALGRSFEVGLAEHRALYDGKIAALQKRIDGICDAVGPRAGKVPA</sequence>
<protein>
    <submittedName>
        <fullName evidence="1">Uncharacterized protein</fullName>
    </submittedName>
</protein>
<dbReference type="Proteomes" id="UP000238137">
    <property type="component" value="Unassembled WGS sequence"/>
</dbReference>